<dbReference type="Pfam" id="PF04776">
    <property type="entry name" value="protein_MS5"/>
    <property type="match status" value="1"/>
</dbReference>
<organism evidence="1 2">
    <name type="scientific">Capsella rubella</name>
    <dbReference type="NCBI Taxonomy" id="81985"/>
    <lineage>
        <taxon>Eukaryota</taxon>
        <taxon>Viridiplantae</taxon>
        <taxon>Streptophyta</taxon>
        <taxon>Embryophyta</taxon>
        <taxon>Tracheophyta</taxon>
        <taxon>Spermatophyta</taxon>
        <taxon>Magnoliopsida</taxon>
        <taxon>eudicotyledons</taxon>
        <taxon>Gunneridae</taxon>
        <taxon>Pentapetalae</taxon>
        <taxon>rosids</taxon>
        <taxon>malvids</taxon>
        <taxon>Brassicales</taxon>
        <taxon>Brassicaceae</taxon>
        <taxon>Camelineae</taxon>
        <taxon>Capsella</taxon>
    </lineage>
</organism>
<evidence type="ECO:0000313" key="2">
    <source>
        <dbReference type="Proteomes" id="UP000029121"/>
    </source>
</evidence>
<accession>R0ETS2</accession>
<proteinExistence type="predicted"/>
<dbReference type="Proteomes" id="UP000029121">
    <property type="component" value="Unassembled WGS sequence"/>
</dbReference>
<dbReference type="AlphaFoldDB" id="R0ETS2"/>
<protein>
    <submittedName>
        <fullName evidence="1">Uncharacterized protein</fullName>
    </submittedName>
</protein>
<keyword evidence="2" id="KW-1185">Reference proteome</keyword>
<gene>
    <name evidence="1" type="ORF">CARUB_v10016525mg</name>
</gene>
<dbReference type="InterPro" id="IPR006462">
    <property type="entry name" value="MS5"/>
</dbReference>
<dbReference type="EMBL" id="KB870832">
    <property type="protein sequence ID" value="EOA12191.1"/>
    <property type="molecule type" value="Genomic_DNA"/>
</dbReference>
<name>R0ETS2_9BRAS</name>
<feature type="non-terminal residue" evidence="1">
    <location>
        <position position="1"/>
    </location>
</feature>
<evidence type="ECO:0000313" key="1">
    <source>
        <dbReference type="EMBL" id="EOA12191.1"/>
    </source>
</evidence>
<sequence>LNRFGKGKLGYSLRVEDYSIETCIWHATSVNDENLRLITTFCSPQGSGERGARWDPNGVSDSDLQKNAWLHLYAQVATYSKWDIYMVDHLPLELKKVVVQTKEDDIE</sequence>
<reference evidence="2" key="1">
    <citation type="journal article" date="2013" name="Nat. Genet.">
        <title>The Capsella rubella genome and the genomic consequences of rapid mating system evolution.</title>
        <authorList>
            <person name="Slotte T."/>
            <person name="Hazzouri K.M."/>
            <person name="Agren J.A."/>
            <person name="Koenig D."/>
            <person name="Maumus F."/>
            <person name="Guo Y.L."/>
            <person name="Steige K."/>
            <person name="Platts A.E."/>
            <person name="Escobar J.S."/>
            <person name="Newman L.K."/>
            <person name="Wang W."/>
            <person name="Mandakova T."/>
            <person name="Vello E."/>
            <person name="Smith L.M."/>
            <person name="Henz S.R."/>
            <person name="Steffen J."/>
            <person name="Takuno S."/>
            <person name="Brandvain Y."/>
            <person name="Coop G."/>
            <person name="Andolfatto P."/>
            <person name="Hu T.T."/>
            <person name="Blanchette M."/>
            <person name="Clark R.M."/>
            <person name="Quesneville H."/>
            <person name="Nordborg M."/>
            <person name="Gaut B.S."/>
            <person name="Lysak M.A."/>
            <person name="Jenkins J."/>
            <person name="Grimwood J."/>
            <person name="Chapman J."/>
            <person name="Prochnik S."/>
            <person name="Shu S."/>
            <person name="Rokhsar D."/>
            <person name="Schmutz J."/>
            <person name="Weigel D."/>
            <person name="Wright S.I."/>
        </authorList>
    </citation>
    <scope>NUCLEOTIDE SEQUENCE [LARGE SCALE GENOMIC DNA]</scope>
    <source>
        <strain evidence="2">cv. Monte Gargano</strain>
    </source>
</reference>